<proteinExistence type="predicted"/>
<protein>
    <submittedName>
        <fullName evidence="1">Uncharacterized protein</fullName>
    </submittedName>
</protein>
<dbReference type="AlphaFoldDB" id="A0AAD1F851"/>
<evidence type="ECO:0000313" key="1">
    <source>
        <dbReference type="EMBL" id="BAR96712.1"/>
    </source>
</evidence>
<gene>
    <name evidence="1" type="ORF">PI172_1984</name>
</gene>
<evidence type="ECO:0000313" key="2">
    <source>
        <dbReference type="Proteomes" id="UP000067008"/>
    </source>
</evidence>
<dbReference type="EMBL" id="AP014926">
    <property type="protein sequence ID" value="BAR96712.1"/>
    <property type="molecule type" value="Genomic_DNA"/>
</dbReference>
<sequence>MVFIVGKHFSFCADGRGWQHLCFVKIIRVENNNFDLALRKRFIA</sequence>
<accession>A0AAD1F851</accession>
<organism evidence="1 2">
    <name type="scientific">Prevotella intermedia</name>
    <dbReference type="NCBI Taxonomy" id="28131"/>
    <lineage>
        <taxon>Bacteria</taxon>
        <taxon>Pseudomonadati</taxon>
        <taxon>Bacteroidota</taxon>
        <taxon>Bacteroidia</taxon>
        <taxon>Bacteroidales</taxon>
        <taxon>Prevotellaceae</taxon>
        <taxon>Prevotella</taxon>
    </lineage>
</organism>
<reference evidence="1 2" key="1">
    <citation type="submission" date="2015-07" db="EMBL/GenBank/DDBJ databases">
        <title>Complete genome sequence of Prevotella intermedia strain 17-2.</title>
        <authorList>
            <person name="Nambu T."/>
        </authorList>
    </citation>
    <scope>NUCLEOTIDE SEQUENCE [LARGE SCALE GENOMIC DNA]</scope>
    <source>
        <strain evidence="1 2">17-2</strain>
    </source>
</reference>
<name>A0AAD1F851_PREIN</name>
<dbReference type="Proteomes" id="UP000067008">
    <property type="component" value="Chromosome 1"/>
</dbReference>